<dbReference type="Gene3D" id="1.20.1170.10">
    <property type="match status" value="1"/>
</dbReference>
<dbReference type="SUPFAM" id="SSF50978">
    <property type="entry name" value="WD40 repeat-like"/>
    <property type="match status" value="1"/>
</dbReference>
<reference evidence="7" key="1">
    <citation type="journal article" date="2015" name="PLoS Genet.">
        <title>Genome Sequence and Transcriptome Analyses of Chrysochromulina tobin: Metabolic Tools for Enhanced Algal Fitness in the Prominent Order Prymnesiales (Haptophyceae).</title>
        <authorList>
            <person name="Hovde B.T."/>
            <person name="Deodato C.R."/>
            <person name="Hunsperger H.M."/>
            <person name="Ryken S.A."/>
            <person name="Yost W."/>
            <person name="Jha R.K."/>
            <person name="Patterson J."/>
            <person name="Monnat R.J. Jr."/>
            <person name="Barlow S.B."/>
            <person name="Starkenburg S.R."/>
            <person name="Cattolico R.A."/>
        </authorList>
    </citation>
    <scope>NUCLEOTIDE SEQUENCE</scope>
    <source>
        <strain evidence="7">CCMP291</strain>
    </source>
</reference>
<evidence type="ECO:0000313" key="7">
    <source>
        <dbReference type="Proteomes" id="UP000037460"/>
    </source>
</evidence>
<keyword evidence="2" id="KW-0677">Repeat</keyword>
<evidence type="ECO:0000256" key="1">
    <source>
        <dbReference type="ARBA" id="ARBA00022574"/>
    </source>
</evidence>
<keyword evidence="1 3" id="KW-0853">WD repeat</keyword>
<dbReference type="PROSITE" id="PS50294">
    <property type="entry name" value="WD_REPEATS_REGION"/>
    <property type="match status" value="3"/>
</dbReference>
<dbReference type="PROSITE" id="PS50082">
    <property type="entry name" value="WD_REPEATS_2"/>
    <property type="match status" value="5"/>
</dbReference>
<feature type="compositionally biased region" description="Basic and acidic residues" evidence="5">
    <location>
        <begin position="1236"/>
        <end position="1256"/>
    </location>
</feature>
<feature type="compositionally biased region" description="Basic and acidic residues" evidence="5">
    <location>
        <begin position="1579"/>
        <end position="1591"/>
    </location>
</feature>
<feature type="repeat" description="WD" evidence="3">
    <location>
        <begin position="1725"/>
        <end position="1765"/>
    </location>
</feature>
<feature type="region of interest" description="Disordered" evidence="5">
    <location>
        <begin position="1233"/>
        <end position="1275"/>
    </location>
</feature>
<feature type="repeat" description="WD" evidence="3">
    <location>
        <begin position="1917"/>
        <end position="1940"/>
    </location>
</feature>
<keyword evidence="7" id="KW-1185">Reference proteome</keyword>
<feature type="coiled-coil region" evidence="4">
    <location>
        <begin position="771"/>
        <end position="884"/>
    </location>
</feature>
<feature type="region of interest" description="Disordered" evidence="5">
    <location>
        <begin position="932"/>
        <end position="952"/>
    </location>
</feature>
<dbReference type="InterPro" id="IPR020472">
    <property type="entry name" value="WD40_PAC1"/>
</dbReference>
<feature type="region of interest" description="Disordered" evidence="5">
    <location>
        <begin position="1156"/>
        <end position="1179"/>
    </location>
</feature>
<accession>A0A0M0JCD2</accession>
<dbReference type="EMBL" id="JWZX01003122">
    <property type="protein sequence ID" value="KOO24130.1"/>
    <property type="molecule type" value="Genomic_DNA"/>
</dbReference>
<sequence length="2031" mass="217626">NALRARESALPVSPKTALAAIAPEIAAGVASLRPVAPPTAEIAEIAEIAETPVPTGSDIILSAASAAVKATAAGASTPAPTPEVVNSGQYSEPKRSESPQWMLEYATKRAQRSRRAASPTPLPSDVPAVSEWQKEMLRSDAPDDARDDANEGGNLHAQQLRSGASGDARDDANEGGNLHAQQLRSGAPGDADGDGRFEDARDDADEGGKFAVQLARHEGGEFKVKIQTPPADLAGSDVASNLFDSVKNAFTGMFGAPVSALEASLAEARTALAASDMEQRELALQHELEEVLGQLRAAAQREAELEHTWERIREARAHLKQAAEAAEADTAAASNPVAMAALAAKAWGVLSYWNEARQAPVRSVFHKWKEATGFDGSGGAAVVGGSAPDADGGTLPPLGMWTGSRKGSLLEQLARSAVPSSIASHVADAQTKETALEAAASGSLLIDLQRYKQRLVVSMLTEQHARTMLATMTSSYDDLAEQARQLRGEVARLEELLSTEKTSTAEVVSAAEKQVALAKAELKASAGIDAAELKKLKDAAAEMEQLKVSSDMSRAMQKKLKADLEKRDKEIEEMRSACIKLRQEVKLAEEMAAEAQATANVGAGAVAEAAEERRAAKRKSLMQLQAMNSQEQLEDSLRRTSYSKLGSCLAAGSFSELSSAFGTWRASSIALAASEAIAELPPPSPTKLVHSPSKYQDSAFLEELASARAELEALHTAHEAALAELEEHKRRNKAASIITKMGRAAKAAQKETLESAVADSTASVASLQAGLDSAQRALEAEKALAQELSEELSVSKKERSAEVGALRKQLQAAKAEAAKLLDEKALAEQNAAAELDAAVAAHEQRLARARTESQRALTRTQQEVKQAQQALAEAHASAQAQAEEVHRQLQAAQGHSGQLMDEIDALKTALRTAQADATAAAAAAAAAGQPATAPAPALPATAGAPPSSEELAELERLRQTASSASSELERLRQTVDTQLEAHREVAAREKEVRKTLELKELRLREEVQARHAEAATAAELRRLLEELRVELASEQGKQVASGEAVRREKELLEARYEVQIARLREERAQHEATVQREHAQHAAAAQREHSIQMKKLQEELFEAQKASSRAESSAEREQLASVAEVRSAAQAELKTALEQALTAEATLEATRGAHRAELERRNAEAAQRETALREEMQRSHERSLEAATEQLKMALELQRADAQALRDERAVLQASLRDRQSLVDETLDQLHQAQAEAREAHARASRIERETSHLLGDRATSNSSDPNSDGGGGAARALATANERLFNEIRELQLREQSYKDDVQRISTELRERAAAERATLDAAHAKMLSELGARHEAALRELAHANERLQAENKNVQAERLSSLEEAGRLHAEDEKLRAARQGQLMELQAMHARQAEMFEAEKRRLDEAHRAALATMRDKHEAAARQSHEEVEREKSKGRQAESRWQAEAAELRQRQAEAASAAAEAQRRASDALETERAALGEVRRHLDAEKLKLDSLSREHAKTTEALAAATAEVDGLRAQLAESINSLGSAAFMSSQATFTSSQQSHDEDDVAEELGTVLPELRGPSPVPSKARRLPERASFERSTRPEAPPSQPAPPLQQPNQMHAPVSVPTLFGEAPCPSTPGRKPPRPRAAPTPRASSPDKLAPRAEPTVGAVASTRGRTGATPVPTTAPAGVGGDAGVSETAVYALVVGVGGVVSCAGRDKDVRLLDPTDGCCLKRMVGHTERVWALARTSEETLASGSADKTIRLWRPSEGRCIGSFKGHKGAVMSLLTYRGLLISGSQDQTVRLWDLREGGCVGSLFQSGDAQSGASRERNAVHALAMARKDQLAVGTWGGTVRLWDLHRSRCTATLDAHSGAIWSMLHAEGRLYTAGSDGVVKLWDTRTASPEPSGSLGSSATSGPLYTMVEKDGLLLTGGYDQLVKVWDTRMMRCLNELPGHAGSVRCLAFLDSRLLSGSTDGTVRLWDFDSLLAHDGTATGGTDGSVVGSPHADETDELADGFDALPAETPDGQVDDEDYEPNFATRR</sequence>
<dbReference type="Proteomes" id="UP000037460">
    <property type="component" value="Unassembled WGS sequence"/>
</dbReference>
<dbReference type="PRINTS" id="PR00320">
    <property type="entry name" value="GPROTEINBRPT"/>
</dbReference>
<dbReference type="Gene3D" id="2.130.10.10">
    <property type="entry name" value="YVTN repeat-like/Quinoprotein amine dehydrogenase"/>
    <property type="match status" value="2"/>
</dbReference>
<dbReference type="PANTHER" id="PTHR19848:SF8">
    <property type="entry name" value="F-BOX AND WD REPEAT DOMAIN CONTAINING 7"/>
    <property type="match status" value="1"/>
</dbReference>
<feature type="compositionally biased region" description="Pro residues" evidence="5">
    <location>
        <begin position="1593"/>
        <end position="1604"/>
    </location>
</feature>
<evidence type="ECO:0000256" key="3">
    <source>
        <dbReference type="PROSITE-ProRule" id="PRU00221"/>
    </source>
</evidence>
<dbReference type="InterPro" id="IPR019775">
    <property type="entry name" value="WD40_repeat_CS"/>
</dbReference>
<feature type="coiled-coil region" evidence="4">
    <location>
        <begin position="469"/>
        <end position="503"/>
    </location>
</feature>
<feature type="region of interest" description="Disordered" evidence="5">
    <location>
        <begin position="70"/>
        <end position="203"/>
    </location>
</feature>
<dbReference type="OrthoDB" id="674604at2759"/>
<dbReference type="InterPro" id="IPR015943">
    <property type="entry name" value="WD40/YVTN_repeat-like_dom_sf"/>
</dbReference>
<feature type="coiled-coil region" evidence="4">
    <location>
        <begin position="1017"/>
        <end position="1113"/>
    </location>
</feature>
<gene>
    <name evidence="6" type="ORF">Ctob_003954</name>
</gene>
<feature type="compositionally biased region" description="Low complexity" evidence="5">
    <location>
        <begin position="1637"/>
        <end position="1646"/>
    </location>
</feature>
<feature type="coiled-coil region" evidence="4">
    <location>
        <begin position="1275"/>
        <end position="1367"/>
    </location>
</feature>
<evidence type="ECO:0000256" key="5">
    <source>
        <dbReference type="SAM" id="MobiDB-lite"/>
    </source>
</evidence>
<protein>
    <submittedName>
        <fullName evidence="6">Wd-40 repeat protein</fullName>
    </submittedName>
</protein>
<feature type="compositionally biased region" description="Basic and acidic residues" evidence="5">
    <location>
        <begin position="132"/>
        <end position="149"/>
    </location>
</feature>
<dbReference type="InterPro" id="IPR036322">
    <property type="entry name" value="WD40_repeat_dom_sf"/>
</dbReference>
<feature type="compositionally biased region" description="Low complexity" evidence="5">
    <location>
        <begin position="932"/>
        <end position="949"/>
    </location>
</feature>
<feature type="region of interest" description="Disordered" evidence="5">
    <location>
        <begin position="1983"/>
        <end position="2031"/>
    </location>
</feature>
<keyword evidence="4" id="KW-0175">Coiled coil</keyword>
<dbReference type="CDD" id="cd00200">
    <property type="entry name" value="WD40"/>
    <property type="match status" value="1"/>
</dbReference>
<feature type="non-terminal residue" evidence="6">
    <location>
        <position position="1"/>
    </location>
</feature>
<feature type="repeat" description="WD" evidence="3">
    <location>
        <begin position="1857"/>
        <end position="1896"/>
    </location>
</feature>
<evidence type="ECO:0000313" key="6">
    <source>
        <dbReference type="EMBL" id="KOO24130.1"/>
    </source>
</evidence>
<dbReference type="Pfam" id="PF00400">
    <property type="entry name" value="WD40"/>
    <property type="match status" value="4"/>
</dbReference>
<organism evidence="6 7">
    <name type="scientific">Chrysochromulina tobinii</name>
    <dbReference type="NCBI Taxonomy" id="1460289"/>
    <lineage>
        <taxon>Eukaryota</taxon>
        <taxon>Haptista</taxon>
        <taxon>Haptophyta</taxon>
        <taxon>Prymnesiophyceae</taxon>
        <taxon>Prymnesiales</taxon>
        <taxon>Chrysochromulinaceae</taxon>
        <taxon>Chrysochromulina</taxon>
    </lineage>
</organism>
<dbReference type="SMART" id="SM00320">
    <property type="entry name" value="WD40"/>
    <property type="match status" value="6"/>
</dbReference>
<feature type="compositionally biased region" description="Basic and acidic residues" evidence="5">
    <location>
        <begin position="1417"/>
        <end position="1444"/>
    </location>
</feature>
<dbReference type="PANTHER" id="PTHR19848">
    <property type="entry name" value="WD40 REPEAT PROTEIN"/>
    <property type="match status" value="1"/>
</dbReference>
<evidence type="ECO:0000256" key="2">
    <source>
        <dbReference type="ARBA" id="ARBA00022737"/>
    </source>
</evidence>
<feature type="region of interest" description="Disordered" evidence="5">
    <location>
        <begin position="1563"/>
        <end position="1681"/>
    </location>
</feature>
<dbReference type="PROSITE" id="PS00678">
    <property type="entry name" value="WD_REPEATS_1"/>
    <property type="match status" value="3"/>
</dbReference>
<dbReference type="InterPro" id="IPR001680">
    <property type="entry name" value="WD40_rpt"/>
</dbReference>
<feature type="coiled-coil region" evidence="4">
    <location>
        <begin position="557"/>
        <end position="627"/>
    </location>
</feature>
<feature type="region of interest" description="Disordered" evidence="5">
    <location>
        <begin position="1417"/>
        <end position="1473"/>
    </location>
</feature>
<feature type="compositionally biased region" description="Low complexity" evidence="5">
    <location>
        <begin position="1663"/>
        <end position="1678"/>
    </location>
</feature>
<comment type="caution">
    <text evidence="6">The sequence shown here is derived from an EMBL/GenBank/DDBJ whole genome shotgun (WGS) entry which is preliminary data.</text>
</comment>
<evidence type="ECO:0000256" key="4">
    <source>
        <dbReference type="SAM" id="Coils"/>
    </source>
</evidence>
<feature type="repeat" description="WD" evidence="3">
    <location>
        <begin position="1941"/>
        <end position="1974"/>
    </location>
</feature>
<feature type="repeat" description="WD" evidence="3">
    <location>
        <begin position="1766"/>
        <end position="1805"/>
    </location>
</feature>
<proteinExistence type="predicted"/>
<name>A0A0M0JCD2_9EUKA</name>
<feature type="coiled-coil region" evidence="4">
    <location>
        <begin position="701"/>
        <end position="731"/>
    </location>
</feature>